<accession>A0A328ZLB5</accession>
<dbReference type="EMBL" id="QLTA01000002">
    <property type="protein sequence ID" value="RAR86185.1"/>
    <property type="molecule type" value="Genomic_DNA"/>
</dbReference>
<feature type="transmembrane region" description="Helical" evidence="1">
    <location>
        <begin position="7"/>
        <end position="29"/>
    </location>
</feature>
<dbReference type="InterPro" id="IPR025597">
    <property type="entry name" value="DUF4345"/>
</dbReference>
<dbReference type="Pfam" id="PF14248">
    <property type="entry name" value="DUF4345"/>
    <property type="match status" value="1"/>
</dbReference>
<name>A0A328ZLB5_9BURK</name>
<keyword evidence="1" id="KW-0472">Membrane</keyword>
<keyword evidence="1" id="KW-1133">Transmembrane helix</keyword>
<dbReference type="RefSeq" id="WP_111875604.1">
    <property type="nucleotide sequence ID" value="NZ_CBCSGC010000109.1"/>
</dbReference>
<evidence type="ECO:0000313" key="2">
    <source>
        <dbReference type="EMBL" id="RAR86185.1"/>
    </source>
</evidence>
<protein>
    <submittedName>
        <fullName evidence="2">Uncharacterized protein DUF4345</fullName>
    </submittedName>
</protein>
<proteinExistence type="predicted"/>
<sequence length="134" mass="14612">MESLARIFFWGYALMLVGIGASGMLIAGWELPTVFAVDLQAMGEPQRATLLNQYRFLKALELAFGLFCLAYRRDIFGQPRALCVFLAGLSAGVAARAGSWLADGTPRPVFLVFMALELATGVLVWLAARRRSPA</sequence>
<evidence type="ECO:0000313" key="3">
    <source>
        <dbReference type="Proteomes" id="UP000248856"/>
    </source>
</evidence>
<reference evidence="2 3" key="1">
    <citation type="submission" date="2018-06" db="EMBL/GenBank/DDBJ databases">
        <title>Genomic Encyclopedia of Archaeal and Bacterial Type Strains, Phase II (KMG-II): from individual species to whole genera.</title>
        <authorList>
            <person name="Goeker M."/>
        </authorList>
    </citation>
    <scope>NUCLEOTIDE SEQUENCE [LARGE SCALE GENOMIC DNA]</scope>
    <source>
        <strain evidence="2 3">CFPB 3232</strain>
    </source>
</reference>
<gene>
    <name evidence="2" type="ORF">AX018_1002146</name>
</gene>
<dbReference type="OrthoDB" id="981485at2"/>
<keyword evidence="1" id="KW-0812">Transmembrane</keyword>
<evidence type="ECO:0000256" key="1">
    <source>
        <dbReference type="SAM" id="Phobius"/>
    </source>
</evidence>
<feature type="transmembrane region" description="Helical" evidence="1">
    <location>
        <begin position="108"/>
        <end position="128"/>
    </location>
</feature>
<organism evidence="2 3">
    <name type="scientific">Paracidovorax anthurii</name>
    <dbReference type="NCBI Taxonomy" id="78229"/>
    <lineage>
        <taxon>Bacteria</taxon>
        <taxon>Pseudomonadati</taxon>
        <taxon>Pseudomonadota</taxon>
        <taxon>Betaproteobacteria</taxon>
        <taxon>Burkholderiales</taxon>
        <taxon>Comamonadaceae</taxon>
        <taxon>Paracidovorax</taxon>
    </lineage>
</organism>
<dbReference type="Proteomes" id="UP000248856">
    <property type="component" value="Unassembled WGS sequence"/>
</dbReference>
<dbReference type="AlphaFoldDB" id="A0A328ZLB5"/>
<comment type="caution">
    <text evidence="2">The sequence shown here is derived from an EMBL/GenBank/DDBJ whole genome shotgun (WGS) entry which is preliminary data.</text>
</comment>
<keyword evidence="3" id="KW-1185">Reference proteome</keyword>